<dbReference type="AlphaFoldDB" id="A0A023C0S8"/>
<name>A0A023C0S8_9FLAO</name>
<reference evidence="1 2" key="1">
    <citation type="submission" date="2014-04" db="EMBL/GenBank/DDBJ databases">
        <title>Aquimarina sp. 22II-S11-z7 Genome Sequencing.</title>
        <authorList>
            <person name="Lai Q."/>
        </authorList>
    </citation>
    <scope>NUCLEOTIDE SEQUENCE [LARGE SCALE GENOMIC DNA]</scope>
    <source>
        <strain evidence="1 2">22II-S11-z7</strain>
    </source>
</reference>
<dbReference type="OrthoDB" id="1163675at2"/>
<comment type="caution">
    <text evidence="1">The sequence shown here is derived from an EMBL/GenBank/DDBJ whole genome shotgun (WGS) entry which is preliminary data.</text>
</comment>
<evidence type="ECO:0000313" key="1">
    <source>
        <dbReference type="EMBL" id="EZH75809.1"/>
    </source>
</evidence>
<proteinExistence type="predicted"/>
<protein>
    <submittedName>
        <fullName evidence="1">Uncharacterized protein</fullName>
    </submittedName>
</protein>
<dbReference type="STRING" id="1317122.ATO12_03205"/>
<accession>A0A023C0S8</accession>
<keyword evidence="2" id="KW-1185">Reference proteome</keyword>
<evidence type="ECO:0000313" key="2">
    <source>
        <dbReference type="Proteomes" id="UP000023541"/>
    </source>
</evidence>
<organism evidence="1 2">
    <name type="scientific">Aquimarina atlantica</name>
    <dbReference type="NCBI Taxonomy" id="1317122"/>
    <lineage>
        <taxon>Bacteria</taxon>
        <taxon>Pseudomonadati</taxon>
        <taxon>Bacteroidota</taxon>
        <taxon>Flavobacteriia</taxon>
        <taxon>Flavobacteriales</taxon>
        <taxon>Flavobacteriaceae</taxon>
        <taxon>Aquimarina</taxon>
    </lineage>
</organism>
<dbReference type="eggNOG" id="ENOG5030NZP">
    <property type="taxonomic scope" value="Bacteria"/>
</dbReference>
<gene>
    <name evidence="1" type="ORF">ATO12_03205</name>
</gene>
<sequence length="63" mass="6936">MIKNILNLDKVILLKKEQQKSINAGSFDRGCPQFRACWKDSDCPCGGCGVTIGGHYIDDLCAF</sequence>
<dbReference type="RefSeq" id="WP_034238516.1">
    <property type="nucleotide sequence ID" value="NZ_AQRA01000001.1"/>
</dbReference>
<dbReference type="Proteomes" id="UP000023541">
    <property type="component" value="Unassembled WGS sequence"/>
</dbReference>
<dbReference type="EMBL" id="AQRA01000001">
    <property type="protein sequence ID" value="EZH75809.1"/>
    <property type="molecule type" value="Genomic_DNA"/>
</dbReference>